<sequence>MGGPQSLQFLVREVMTRRKDSPGQLTSPGWLLFSTLYYIVGGTGEINCRAATQEQCVVFRYMPSTTPSPFPQPHYYTPAGLLHSSHTRTACNNHILTMENIISSASHVGLLFT</sequence>
<comment type="caution">
    <text evidence="1">The sequence shown here is derived from an EMBL/GenBank/DDBJ whole genome shotgun (WGS) entry which is preliminary data.</text>
</comment>
<keyword evidence="2" id="KW-1185">Reference proteome</keyword>
<dbReference type="EMBL" id="VSRR010003053">
    <property type="protein sequence ID" value="MPC34428.1"/>
    <property type="molecule type" value="Genomic_DNA"/>
</dbReference>
<accession>A0A5B7EM73</accession>
<proteinExistence type="predicted"/>
<protein>
    <submittedName>
        <fullName evidence="1">Uncharacterized protein</fullName>
    </submittedName>
</protein>
<dbReference type="AlphaFoldDB" id="A0A5B7EM73"/>
<reference evidence="1 2" key="1">
    <citation type="submission" date="2019-05" db="EMBL/GenBank/DDBJ databases">
        <title>Another draft genome of Portunus trituberculatus and its Hox gene families provides insights of decapod evolution.</title>
        <authorList>
            <person name="Jeong J.-H."/>
            <person name="Song I."/>
            <person name="Kim S."/>
            <person name="Choi T."/>
            <person name="Kim D."/>
            <person name="Ryu S."/>
            <person name="Kim W."/>
        </authorList>
    </citation>
    <scope>NUCLEOTIDE SEQUENCE [LARGE SCALE GENOMIC DNA]</scope>
    <source>
        <tissue evidence="1">Muscle</tissue>
    </source>
</reference>
<evidence type="ECO:0000313" key="2">
    <source>
        <dbReference type="Proteomes" id="UP000324222"/>
    </source>
</evidence>
<gene>
    <name evidence="1" type="ORF">E2C01_027818</name>
</gene>
<organism evidence="1 2">
    <name type="scientific">Portunus trituberculatus</name>
    <name type="common">Swimming crab</name>
    <name type="synonym">Neptunus trituberculatus</name>
    <dbReference type="NCBI Taxonomy" id="210409"/>
    <lineage>
        <taxon>Eukaryota</taxon>
        <taxon>Metazoa</taxon>
        <taxon>Ecdysozoa</taxon>
        <taxon>Arthropoda</taxon>
        <taxon>Crustacea</taxon>
        <taxon>Multicrustacea</taxon>
        <taxon>Malacostraca</taxon>
        <taxon>Eumalacostraca</taxon>
        <taxon>Eucarida</taxon>
        <taxon>Decapoda</taxon>
        <taxon>Pleocyemata</taxon>
        <taxon>Brachyura</taxon>
        <taxon>Eubrachyura</taxon>
        <taxon>Portunoidea</taxon>
        <taxon>Portunidae</taxon>
        <taxon>Portuninae</taxon>
        <taxon>Portunus</taxon>
    </lineage>
</organism>
<evidence type="ECO:0000313" key="1">
    <source>
        <dbReference type="EMBL" id="MPC34428.1"/>
    </source>
</evidence>
<dbReference type="Proteomes" id="UP000324222">
    <property type="component" value="Unassembled WGS sequence"/>
</dbReference>
<name>A0A5B7EM73_PORTR</name>